<evidence type="ECO:0000313" key="2">
    <source>
        <dbReference type="Proteomes" id="UP000005237"/>
    </source>
</evidence>
<name>A0A8R1DSF5_CAEJA</name>
<protein>
    <recommendedName>
        <fullName evidence="3">Tc1-like transposase DDE domain-containing protein</fullName>
    </recommendedName>
</protein>
<organism evidence="1 2">
    <name type="scientific">Caenorhabditis japonica</name>
    <dbReference type="NCBI Taxonomy" id="281687"/>
    <lineage>
        <taxon>Eukaryota</taxon>
        <taxon>Metazoa</taxon>
        <taxon>Ecdysozoa</taxon>
        <taxon>Nematoda</taxon>
        <taxon>Chromadorea</taxon>
        <taxon>Rhabditida</taxon>
        <taxon>Rhabditina</taxon>
        <taxon>Rhabditomorpha</taxon>
        <taxon>Rhabditoidea</taxon>
        <taxon>Rhabditidae</taxon>
        <taxon>Peloderinae</taxon>
        <taxon>Caenorhabditis</taxon>
    </lineage>
</organism>
<evidence type="ECO:0008006" key="3">
    <source>
        <dbReference type="Google" id="ProtNLM"/>
    </source>
</evidence>
<evidence type="ECO:0000313" key="1">
    <source>
        <dbReference type="EnsemblMetazoa" id="CJA10624.1"/>
    </source>
</evidence>
<dbReference type="EnsemblMetazoa" id="CJA10624.1">
    <property type="protein sequence ID" value="CJA10624.1"/>
    <property type="gene ID" value="WBGene00129828"/>
</dbReference>
<keyword evidence="2" id="KW-1185">Reference proteome</keyword>
<reference evidence="2" key="1">
    <citation type="submission" date="2010-08" db="EMBL/GenBank/DDBJ databases">
        <authorList>
            <consortium name="Caenorhabditis japonica Sequencing Consortium"/>
            <person name="Wilson R.K."/>
        </authorList>
    </citation>
    <scope>NUCLEOTIDE SEQUENCE [LARGE SCALE GENOMIC DNA]</scope>
    <source>
        <strain evidence="2">DF5081</strain>
    </source>
</reference>
<reference evidence="1" key="2">
    <citation type="submission" date="2022-06" db="UniProtKB">
        <authorList>
            <consortium name="EnsemblMetazoa"/>
        </authorList>
    </citation>
    <scope>IDENTIFICATION</scope>
    <source>
        <strain evidence="1">DF5081</strain>
    </source>
</reference>
<dbReference type="Proteomes" id="UP000005237">
    <property type="component" value="Unassembled WGS sequence"/>
</dbReference>
<sequence length="116" mass="12687">MSNPRCRNRKNVSACEYAKLEQWWLAATNAKGNRATVLGLMTESSVLSATIEAIIANSPSNEKRVNFHATVTADVHREYIEKALAAFKAAAPPGCQPVLVIDNTSVHDTRSLKVIH</sequence>
<accession>A0A8R1DSF5</accession>
<dbReference type="AlphaFoldDB" id="A0A8R1DSF5"/>
<proteinExistence type="predicted"/>